<organism evidence="1 2">
    <name type="scientific">Orbilia blumenaviensis</name>
    <dbReference type="NCBI Taxonomy" id="1796055"/>
    <lineage>
        <taxon>Eukaryota</taxon>
        <taxon>Fungi</taxon>
        <taxon>Dikarya</taxon>
        <taxon>Ascomycota</taxon>
        <taxon>Pezizomycotina</taxon>
        <taxon>Orbiliomycetes</taxon>
        <taxon>Orbiliales</taxon>
        <taxon>Orbiliaceae</taxon>
        <taxon>Orbilia</taxon>
    </lineage>
</organism>
<protein>
    <submittedName>
        <fullName evidence="1">Uncharacterized protein</fullName>
    </submittedName>
</protein>
<proteinExistence type="predicted"/>
<gene>
    <name evidence="1" type="ORF">TWF730_006233</name>
</gene>
<dbReference type="EMBL" id="JAVHNS010000003">
    <property type="protein sequence ID" value="KAK6360079.1"/>
    <property type="molecule type" value="Genomic_DNA"/>
</dbReference>
<reference evidence="1 2" key="1">
    <citation type="submission" date="2019-10" db="EMBL/GenBank/DDBJ databases">
        <authorList>
            <person name="Palmer J.M."/>
        </authorList>
    </citation>
    <scope>NUCLEOTIDE SEQUENCE [LARGE SCALE GENOMIC DNA]</scope>
    <source>
        <strain evidence="1 2">TWF730</strain>
    </source>
</reference>
<accession>A0AAV9VG04</accession>
<comment type="caution">
    <text evidence="1">The sequence shown here is derived from an EMBL/GenBank/DDBJ whole genome shotgun (WGS) entry which is preliminary data.</text>
</comment>
<name>A0AAV9VG04_9PEZI</name>
<keyword evidence="2" id="KW-1185">Reference proteome</keyword>
<dbReference type="AlphaFoldDB" id="A0AAV9VG04"/>
<evidence type="ECO:0000313" key="1">
    <source>
        <dbReference type="EMBL" id="KAK6360079.1"/>
    </source>
</evidence>
<dbReference type="Proteomes" id="UP001373714">
    <property type="component" value="Unassembled WGS sequence"/>
</dbReference>
<evidence type="ECO:0000313" key="2">
    <source>
        <dbReference type="Proteomes" id="UP001373714"/>
    </source>
</evidence>
<sequence>MPWSSPAPLLLMHPNPPFQTLHIQHSACQHITPLTPSQITSLNLPRCLTRSRLVLHTSSQCAECFASDLDAAGYVVEYKPCARSNNNSSNNVNIKNGDNIIEKSKDVGGCEEEVVRGYARDYGGKCWICVFKDKIGEFSNSKEFELLEKL</sequence>